<keyword evidence="1" id="KW-1133">Transmembrane helix</keyword>
<keyword evidence="1" id="KW-0812">Transmembrane</keyword>
<protein>
    <submittedName>
        <fullName evidence="2">Uncharacterized protein</fullName>
    </submittedName>
</protein>
<sequence>MNSGPGPLFPFTRALSLAMGAVLCFGFLVPLALQRGQRILAVGVIVVFCAYLAANVVMWVRLRPNNNKR</sequence>
<feature type="transmembrane region" description="Helical" evidence="1">
    <location>
        <begin position="39"/>
        <end position="60"/>
    </location>
</feature>
<organism evidence="2">
    <name type="scientific">mine drainage metagenome</name>
    <dbReference type="NCBI Taxonomy" id="410659"/>
    <lineage>
        <taxon>unclassified sequences</taxon>
        <taxon>metagenomes</taxon>
        <taxon>ecological metagenomes</taxon>
    </lineage>
</organism>
<comment type="caution">
    <text evidence="2">The sequence shown here is derived from an EMBL/GenBank/DDBJ whole genome shotgun (WGS) entry which is preliminary data.</text>
</comment>
<dbReference type="AlphaFoldDB" id="E6PGJ4"/>
<keyword evidence="1" id="KW-0472">Membrane</keyword>
<evidence type="ECO:0000256" key="1">
    <source>
        <dbReference type="SAM" id="Phobius"/>
    </source>
</evidence>
<accession>E6PGJ4</accession>
<evidence type="ECO:0000313" key="2">
    <source>
        <dbReference type="EMBL" id="CBH75582.1"/>
    </source>
</evidence>
<feature type="transmembrane region" description="Helical" evidence="1">
    <location>
        <begin position="12"/>
        <end position="33"/>
    </location>
</feature>
<reference evidence="2" key="1">
    <citation type="submission" date="2009-10" db="EMBL/GenBank/DDBJ databases">
        <title>Diversity of trophic interactions inside an arsenic-rich microbial ecosystem.</title>
        <authorList>
            <person name="Bertin P.N."/>
            <person name="Heinrich-Salmeron A."/>
            <person name="Pelletier E."/>
            <person name="Goulhen-Chollet F."/>
            <person name="Arsene-Ploetze F."/>
            <person name="Gallien S."/>
            <person name="Calteau A."/>
            <person name="Vallenet D."/>
            <person name="Casiot C."/>
            <person name="Chane-Woon-Ming B."/>
            <person name="Giloteaux L."/>
            <person name="Barakat M."/>
            <person name="Bonnefoy V."/>
            <person name="Bruneel O."/>
            <person name="Chandler M."/>
            <person name="Cleiss J."/>
            <person name="Duran R."/>
            <person name="Elbaz-Poulichet F."/>
            <person name="Fonknechten N."/>
            <person name="Lauga B."/>
            <person name="Mornico D."/>
            <person name="Ortet P."/>
            <person name="Schaeffer C."/>
            <person name="Siguier P."/>
            <person name="Alexander Thil Smith A."/>
            <person name="Van Dorsselaer A."/>
            <person name="Weissenbach J."/>
            <person name="Medigue C."/>
            <person name="Le Paslier D."/>
        </authorList>
    </citation>
    <scope>NUCLEOTIDE SEQUENCE</scope>
</reference>
<gene>
    <name evidence="2" type="ORF">CARN1_2652</name>
</gene>
<proteinExistence type="predicted"/>
<dbReference type="EMBL" id="CABL01000011">
    <property type="protein sequence ID" value="CBH75582.1"/>
    <property type="molecule type" value="Genomic_DNA"/>
</dbReference>
<name>E6PGJ4_9ZZZZ</name>